<dbReference type="GO" id="GO:0009103">
    <property type="term" value="P:lipopolysaccharide biosynthetic process"/>
    <property type="evidence" value="ECO:0007669"/>
    <property type="project" value="TreeGrafter"/>
</dbReference>
<dbReference type="InterPro" id="IPR028098">
    <property type="entry name" value="Glyco_trans_4-like_N"/>
</dbReference>
<feature type="domain" description="Glycosyltransferase subfamily 4-like N-terminal" evidence="3">
    <location>
        <begin position="14"/>
        <end position="163"/>
    </location>
</feature>
<dbReference type="PANTHER" id="PTHR46401">
    <property type="entry name" value="GLYCOSYLTRANSFERASE WBBK-RELATED"/>
    <property type="match status" value="1"/>
</dbReference>
<evidence type="ECO:0000259" key="3">
    <source>
        <dbReference type="Pfam" id="PF13439"/>
    </source>
</evidence>
<accession>A0A7K1YB29</accession>
<evidence type="ECO:0000256" key="1">
    <source>
        <dbReference type="ARBA" id="ARBA00022679"/>
    </source>
</evidence>
<proteinExistence type="predicted"/>
<dbReference type="Proteomes" id="UP000466586">
    <property type="component" value="Unassembled WGS sequence"/>
</dbReference>
<feature type="domain" description="Glycosyl transferase family 1" evidence="2">
    <location>
        <begin position="171"/>
        <end position="316"/>
    </location>
</feature>
<protein>
    <submittedName>
        <fullName evidence="4">Glycosyltransferase</fullName>
    </submittedName>
</protein>
<dbReference type="SUPFAM" id="SSF53756">
    <property type="entry name" value="UDP-Glycosyltransferase/glycogen phosphorylase"/>
    <property type="match status" value="1"/>
</dbReference>
<evidence type="ECO:0000259" key="2">
    <source>
        <dbReference type="Pfam" id="PF00534"/>
    </source>
</evidence>
<evidence type="ECO:0000313" key="4">
    <source>
        <dbReference type="EMBL" id="MXV51309.1"/>
    </source>
</evidence>
<comment type="caution">
    <text evidence="4">The sequence shown here is derived from an EMBL/GenBank/DDBJ whole genome shotgun (WGS) entry which is preliminary data.</text>
</comment>
<dbReference type="InterPro" id="IPR001296">
    <property type="entry name" value="Glyco_trans_1"/>
</dbReference>
<gene>
    <name evidence="4" type="ORF">GS399_10045</name>
</gene>
<dbReference type="Pfam" id="PF13439">
    <property type="entry name" value="Glyco_transf_4"/>
    <property type="match status" value="1"/>
</dbReference>
<name>A0A7K1YB29_9SPHI</name>
<dbReference type="GO" id="GO:0016757">
    <property type="term" value="F:glycosyltransferase activity"/>
    <property type="evidence" value="ECO:0007669"/>
    <property type="project" value="InterPro"/>
</dbReference>
<organism evidence="4 5">
    <name type="scientific">Hufsiella arboris</name>
    <dbReference type="NCBI Taxonomy" id="2695275"/>
    <lineage>
        <taxon>Bacteria</taxon>
        <taxon>Pseudomonadati</taxon>
        <taxon>Bacteroidota</taxon>
        <taxon>Sphingobacteriia</taxon>
        <taxon>Sphingobacteriales</taxon>
        <taxon>Sphingobacteriaceae</taxon>
        <taxon>Hufsiella</taxon>
    </lineage>
</organism>
<evidence type="ECO:0000313" key="5">
    <source>
        <dbReference type="Proteomes" id="UP000466586"/>
    </source>
</evidence>
<dbReference type="AlphaFoldDB" id="A0A7K1YB29"/>
<dbReference type="CDD" id="cd03809">
    <property type="entry name" value="GT4_MtfB-like"/>
    <property type="match status" value="1"/>
</dbReference>
<keyword evidence="5" id="KW-1185">Reference proteome</keyword>
<dbReference type="PANTHER" id="PTHR46401:SF2">
    <property type="entry name" value="GLYCOSYLTRANSFERASE WBBK-RELATED"/>
    <property type="match status" value="1"/>
</dbReference>
<dbReference type="RefSeq" id="WP_160844489.1">
    <property type="nucleotide sequence ID" value="NZ_WVHT01000004.1"/>
</dbReference>
<dbReference type="EMBL" id="WVHT01000004">
    <property type="protein sequence ID" value="MXV51309.1"/>
    <property type="molecule type" value="Genomic_DNA"/>
</dbReference>
<dbReference type="Gene3D" id="3.40.50.2000">
    <property type="entry name" value="Glycogen Phosphorylase B"/>
    <property type="match status" value="2"/>
</dbReference>
<keyword evidence="1 4" id="KW-0808">Transferase</keyword>
<dbReference type="Pfam" id="PF00534">
    <property type="entry name" value="Glycos_transf_1"/>
    <property type="match status" value="1"/>
</dbReference>
<sequence length="362" mass="41262">MEIFINGKYLTQPVSGVQRYAFELTKGLIAKGSNVKILVPNFFDIKSTEINDRFFVSTGDFKNTNLWEQVHLPLFFRKRKSSLLINLCNTGPVLIKNQIVCLHDIAFFKNPQWYSRAFYLYYKFLIPLIVRNSKHIVTVSEFSKDEITGRFRFAANKISVIYNAPAKIFTIPADKLILKKDDFFLFVGSFDPRKNLITLLKAFESDKLKKFKLIVVGKRSASFRDQKLIIPDNVTILDNCNDEDLSVLYKHASGLINCSIYEGFGLPLVEAMSSGCPLVLSDIPVFREIAGDRASYFDPISSDSIVHAIKSLADKKPEDLNSDIQHNHTLSSRFSWADSSTELFSLTYKLLPQADRHLNHPI</sequence>
<reference evidence="4 5" key="1">
    <citation type="submission" date="2019-11" db="EMBL/GenBank/DDBJ databases">
        <title>Pedobacter sp. HMF7647 Genome sequencing and assembly.</title>
        <authorList>
            <person name="Kang H."/>
            <person name="Kim H."/>
            <person name="Joh K."/>
        </authorList>
    </citation>
    <scope>NUCLEOTIDE SEQUENCE [LARGE SCALE GENOMIC DNA]</scope>
    <source>
        <strain evidence="4 5">HMF7647</strain>
    </source>
</reference>